<dbReference type="PANTHER" id="PTHR35936">
    <property type="entry name" value="MEMBRANE-BOUND LYTIC MUREIN TRANSGLYCOSYLASE F"/>
    <property type="match status" value="1"/>
</dbReference>
<evidence type="ECO:0000256" key="2">
    <source>
        <dbReference type="SAM" id="SignalP"/>
    </source>
</evidence>
<organism evidence="4 5">
    <name type="scientific">Azospirillum brasilense</name>
    <dbReference type="NCBI Taxonomy" id="192"/>
    <lineage>
        <taxon>Bacteria</taxon>
        <taxon>Pseudomonadati</taxon>
        <taxon>Pseudomonadota</taxon>
        <taxon>Alphaproteobacteria</taxon>
        <taxon>Rhodospirillales</taxon>
        <taxon>Azospirillaceae</taxon>
        <taxon>Azospirillum</taxon>
    </lineage>
</organism>
<dbReference type="Pfam" id="PF00497">
    <property type="entry name" value="SBP_bac_3"/>
    <property type="match status" value="1"/>
</dbReference>
<dbReference type="RefSeq" id="WP_137143229.1">
    <property type="nucleotide sequence ID" value="NZ_CP032349.1"/>
</dbReference>
<dbReference type="CDD" id="cd01004">
    <property type="entry name" value="PBP2_MidA_like"/>
    <property type="match status" value="1"/>
</dbReference>
<feature type="domain" description="Solute-binding protein family 3/N-terminal" evidence="3">
    <location>
        <begin position="54"/>
        <end position="285"/>
    </location>
</feature>
<protein>
    <submittedName>
        <fullName evidence="4">ABC transporter substrate-binding protein</fullName>
    </submittedName>
</protein>
<reference evidence="4 5" key="1">
    <citation type="submission" date="2018-09" db="EMBL/GenBank/DDBJ databases">
        <title>Whole genome based analysis of evolution and adaptive divergence in Indian and Brazilian strains of Azospirillum brasilense.</title>
        <authorList>
            <person name="Singh C."/>
            <person name="Tripathi A.K."/>
        </authorList>
    </citation>
    <scope>NUCLEOTIDE SEQUENCE [LARGE SCALE GENOMIC DNA]</scope>
    <source>
        <strain evidence="4 5">MTCC4039</strain>
        <plasmid evidence="4 5">p3</plasmid>
    </source>
</reference>
<proteinExistence type="predicted"/>
<geneLocation type="plasmid" evidence="4">
    <name>p3</name>
</geneLocation>
<dbReference type="EMBL" id="CP032349">
    <property type="protein sequence ID" value="QCO19383.1"/>
    <property type="molecule type" value="Genomic_DNA"/>
</dbReference>
<dbReference type="PANTHER" id="PTHR35936:SF17">
    <property type="entry name" value="ARGININE-BINDING EXTRACELLULAR PROTEIN ARTP"/>
    <property type="match status" value="1"/>
</dbReference>
<dbReference type="Gene3D" id="3.40.190.10">
    <property type="entry name" value="Periplasmic binding protein-like II"/>
    <property type="match status" value="2"/>
</dbReference>
<evidence type="ECO:0000256" key="1">
    <source>
        <dbReference type="ARBA" id="ARBA00022729"/>
    </source>
</evidence>
<evidence type="ECO:0000313" key="5">
    <source>
        <dbReference type="Proteomes" id="UP000298693"/>
    </source>
</evidence>
<dbReference type="AlphaFoldDB" id="A0A4D8RG39"/>
<dbReference type="InterPro" id="IPR001638">
    <property type="entry name" value="Solute-binding_3/MltF_N"/>
</dbReference>
<accession>A0A4D8RG39</accession>
<name>A0A4D8RG39_AZOBR</name>
<dbReference type="SUPFAM" id="SSF53850">
    <property type="entry name" value="Periplasmic binding protein-like II"/>
    <property type="match status" value="1"/>
</dbReference>
<dbReference type="Proteomes" id="UP000298693">
    <property type="component" value="Plasmid p3"/>
</dbReference>
<evidence type="ECO:0000313" key="4">
    <source>
        <dbReference type="EMBL" id="QCO19383.1"/>
    </source>
</evidence>
<keyword evidence="1 2" id="KW-0732">Signal</keyword>
<sequence>MRLSCEAKPAVLAALAACVFLTSLHTAAHAQSGAAPTNPQAASLVPKPIRDAGTLRVGSQQTFPPVEFRQDGKTEPVGVSVDLLNEIGKRLGLSITFVHGEYAALIPGLEAGRFDVASGGISDTEEREQKVDFVNYMMSGGSILVRAADAEKYSTIADFCGKSVATLLGSRVIMAAVEKASETCVSGGKQPITANQLPAAPDARMQLDLGRVDGYLGDFPALVYMKSQMPGKYAIAGGNHILTPYVTSWGFPKNSTLKDAVQKATQSMLADGTYKAILSKWEIEGGALPEITINLPASKRK</sequence>
<gene>
    <name evidence="4" type="ORF">D3869_29465</name>
</gene>
<keyword evidence="4" id="KW-0614">Plasmid</keyword>
<evidence type="ECO:0000259" key="3">
    <source>
        <dbReference type="SMART" id="SM00062"/>
    </source>
</evidence>
<dbReference type="SMART" id="SM00062">
    <property type="entry name" value="PBPb"/>
    <property type="match status" value="1"/>
</dbReference>
<feature type="signal peptide" evidence="2">
    <location>
        <begin position="1"/>
        <end position="30"/>
    </location>
</feature>
<feature type="chain" id="PRO_5020984575" evidence="2">
    <location>
        <begin position="31"/>
        <end position="301"/>
    </location>
</feature>